<evidence type="ECO:0000313" key="2">
    <source>
        <dbReference type="EMBL" id="KAG5410877.1"/>
    </source>
</evidence>
<dbReference type="Proteomes" id="UP000823674">
    <property type="component" value="Chromosome A02"/>
</dbReference>
<evidence type="ECO:0000313" key="3">
    <source>
        <dbReference type="Proteomes" id="UP000823674"/>
    </source>
</evidence>
<evidence type="ECO:0000256" key="1">
    <source>
        <dbReference type="SAM" id="MobiDB-lite"/>
    </source>
</evidence>
<feature type="region of interest" description="Disordered" evidence="1">
    <location>
        <begin position="19"/>
        <end position="68"/>
    </location>
</feature>
<proteinExistence type="predicted"/>
<protein>
    <submittedName>
        <fullName evidence="2">Uncharacterized protein</fullName>
    </submittedName>
</protein>
<dbReference type="EMBL" id="JADBGQ010000002">
    <property type="protein sequence ID" value="KAG5410877.1"/>
    <property type="molecule type" value="Genomic_DNA"/>
</dbReference>
<feature type="compositionally biased region" description="Polar residues" evidence="1">
    <location>
        <begin position="58"/>
        <end position="68"/>
    </location>
</feature>
<accession>A0ABQ7NJ18</accession>
<keyword evidence="3" id="KW-1185">Reference proteome</keyword>
<sequence length="370" mass="41111">MQKYAASRRVLRPELSKFGQNGAASHGLRPIHPISGLPQPYTEEPSIHLSPRKKKTQQENTSHGRTIYQSDGNAMTVNHAEVRDQPKSFASTTFKIRRMISVRTVLFTSGAASHGLRPTQKVSGLPQPYTEEPSIHLSFDPSLGNRPENKLVLPTTLLSEPSQVTAVKIRAITSRSPPLIAQQASSLHLAWSLTNDVATLISRESMHEQLDMTNPRPFLRRKKSFQVVNLKLSYVRRGMSVFPSFPIYLQFWLRLSGTEVSSCTLEFGLWLNGAEVSSCTLEFWRGRLSGAERGRGEFLHVRVLVGVRRLSRSSYPSDRQASTGGDYRNLPYRTRLNGAEVSSCTLESGLWCSGAEVSSCTLCLAGALRV</sequence>
<name>A0ABQ7NJ18_BRACM</name>
<comment type="caution">
    <text evidence="2">The sequence shown here is derived from an EMBL/GenBank/DDBJ whole genome shotgun (WGS) entry which is preliminary data.</text>
</comment>
<reference evidence="2 3" key="1">
    <citation type="submission" date="2021-03" db="EMBL/GenBank/DDBJ databases">
        <authorList>
            <person name="King G.J."/>
            <person name="Bancroft I."/>
            <person name="Baten A."/>
            <person name="Bloomfield J."/>
            <person name="Borpatragohain P."/>
            <person name="He Z."/>
            <person name="Irish N."/>
            <person name="Irwin J."/>
            <person name="Liu K."/>
            <person name="Mauleon R.P."/>
            <person name="Moore J."/>
            <person name="Morris R."/>
            <person name="Ostergaard L."/>
            <person name="Wang B."/>
            <person name="Wells R."/>
        </authorList>
    </citation>
    <scope>NUCLEOTIDE SEQUENCE [LARGE SCALE GENOMIC DNA]</scope>
    <source>
        <strain evidence="2">R-o-18</strain>
        <tissue evidence="2">Leaf</tissue>
    </source>
</reference>
<gene>
    <name evidence="2" type="primary">A02p036930.1_BraROA</name>
    <name evidence="2" type="ORF">IGI04_007196</name>
</gene>
<organism evidence="2 3">
    <name type="scientific">Brassica rapa subsp. trilocularis</name>
    <dbReference type="NCBI Taxonomy" id="1813537"/>
    <lineage>
        <taxon>Eukaryota</taxon>
        <taxon>Viridiplantae</taxon>
        <taxon>Streptophyta</taxon>
        <taxon>Embryophyta</taxon>
        <taxon>Tracheophyta</taxon>
        <taxon>Spermatophyta</taxon>
        <taxon>Magnoliopsida</taxon>
        <taxon>eudicotyledons</taxon>
        <taxon>Gunneridae</taxon>
        <taxon>Pentapetalae</taxon>
        <taxon>rosids</taxon>
        <taxon>malvids</taxon>
        <taxon>Brassicales</taxon>
        <taxon>Brassicaceae</taxon>
        <taxon>Brassiceae</taxon>
        <taxon>Brassica</taxon>
    </lineage>
</organism>